<dbReference type="PROSITE" id="PS51078">
    <property type="entry name" value="ICLR_ED"/>
    <property type="match status" value="1"/>
</dbReference>
<feature type="domain" description="IclR-ED" evidence="5">
    <location>
        <begin position="74"/>
        <end position="256"/>
    </location>
</feature>
<dbReference type="InterPro" id="IPR036388">
    <property type="entry name" value="WH-like_DNA-bd_sf"/>
</dbReference>
<dbReference type="PANTHER" id="PTHR30136">
    <property type="entry name" value="HELIX-TURN-HELIX TRANSCRIPTIONAL REGULATOR, ICLR FAMILY"/>
    <property type="match status" value="1"/>
</dbReference>
<evidence type="ECO:0000313" key="6">
    <source>
        <dbReference type="EMBL" id="MFC0594177.1"/>
    </source>
</evidence>
<reference evidence="6 7" key="1">
    <citation type="submission" date="2024-09" db="EMBL/GenBank/DDBJ databases">
        <authorList>
            <person name="Sun Q."/>
            <person name="Mori K."/>
        </authorList>
    </citation>
    <scope>NUCLEOTIDE SEQUENCE [LARGE SCALE GENOMIC DNA]</scope>
    <source>
        <strain evidence="6 7">NCAIM B.02336</strain>
    </source>
</reference>
<dbReference type="InterPro" id="IPR014757">
    <property type="entry name" value="Tscrpt_reg_IclR_C"/>
</dbReference>
<dbReference type="Gene3D" id="3.30.450.40">
    <property type="match status" value="1"/>
</dbReference>
<evidence type="ECO:0000256" key="1">
    <source>
        <dbReference type="ARBA" id="ARBA00023015"/>
    </source>
</evidence>
<dbReference type="Pfam" id="PF01614">
    <property type="entry name" value="IclR_C"/>
    <property type="match status" value="1"/>
</dbReference>
<evidence type="ECO:0000313" key="7">
    <source>
        <dbReference type="Proteomes" id="UP001589834"/>
    </source>
</evidence>
<evidence type="ECO:0000259" key="5">
    <source>
        <dbReference type="PROSITE" id="PS51078"/>
    </source>
</evidence>
<name>A0ABV6PXR8_9BURK</name>
<keyword evidence="2" id="KW-0238">DNA-binding</keyword>
<dbReference type="RefSeq" id="WP_377484745.1">
    <property type="nucleotide sequence ID" value="NZ_JBHLTN010000038.1"/>
</dbReference>
<dbReference type="InterPro" id="IPR029016">
    <property type="entry name" value="GAF-like_dom_sf"/>
</dbReference>
<dbReference type="PANTHER" id="PTHR30136:SF33">
    <property type="entry name" value="TRANSCRIPTIONAL REGULATORY PROTEIN"/>
    <property type="match status" value="1"/>
</dbReference>
<sequence length="269" mass="29610">MATFSRKTPGSRTLNRGLSILRAFRQGGSTLSNTDLAERSGLPKPTISRLTHSLVEAGFLLFDFKRKAYRLSPIYLNLALIYNESSEIVKIATPIMESLAETANVNVGLASADLSDIVYLASIRGEKGGFFRQVTPGSRRPVETLSLGLSYLNAVDEATRTDLIKTIAARQAGHVEFILDRIAKSRAQLRTHGYCVANWHSGLIAISRAVSGLDDSIYSINISFSPQAERDADHQTREYGQLLTRLADDIARSWQETLLDHESGLNDPT</sequence>
<dbReference type="SUPFAM" id="SSF55781">
    <property type="entry name" value="GAF domain-like"/>
    <property type="match status" value="1"/>
</dbReference>
<dbReference type="Proteomes" id="UP001589834">
    <property type="component" value="Unassembled WGS sequence"/>
</dbReference>
<evidence type="ECO:0000256" key="3">
    <source>
        <dbReference type="ARBA" id="ARBA00023163"/>
    </source>
</evidence>
<dbReference type="InterPro" id="IPR036390">
    <property type="entry name" value="WH_DNA-bd_sf"/>
</dbReference>
<evidence type="ECO:0000259" key="4">
    <source>
        <dbReference type="PROSITE" id="PS51077"/>
    </source>
</evidence>
<dbReference type="SMART" id="SM00346">
    <property type="entry name" value="HTH_ICLR"/>
    <property type="match status" value="1"/>
</dbReference>
<evidence type="ECO:0000256" key="2">
    <source>
        <dbReference type="ARBA" id="ARBA00023125"/>
    </source>
</evidence>
<protein>
    <submittedName>
        <fullName evidence="6">IclR family transcriptional regulator</fullName>
    </submittedName>
</protein>
<dbReference type="EMBL" id="JBHLTN010000038">
    <property type="protein sequence ID" value="MFC0594177.1"/>
    <property type="molecule type" value="Genomic_DNA"/>
</dbReference>
<dbReference type="InterPro" id="IPR005471">
    <property type="entry name" value="Tscrpt_reg_IclR_N"/>
</dbReference>
<dbReference type="SUPFAM" id="SSF46785">
    <property type="entry name" value="Winged helix' DNA-binding domain"/>
    <property type="match status" value="1"/>
</dbReference>
<organism evidence="6 7">
    <name type="scientific">Ottowia pentelensis</name>
    <dbReference type="NCBI Taxonomy" id="511108"/>
    <lineage>
        <taxon>Bacteria</taxon>
        <taxon>Pseudomonadati</taxon>
        <taxon>Pseudomonadota</taxon>
        <taxon>Betaproteobacteria</taxon>
        <taxon>Burkholderiales</taxon>
        <taxon>Comamonadaceae</taxon>
        <taxon>Ottowia</taxon>
    </lineage>
</organism>
<keyword evidence="7" id="KW-1185">Reference proteome</keyword>
<accession>A0ABV6PXR8</accession>
<comment type="caution">
    <text evidence="6">The sequence shown here is derived from an EMBL/GenBank/DDBJ whole genome shotgun (WGS) entry which is preliminary data.</text>
</comment>
<proteinExistence type="predicted"/>
<gene>
    <name evidence="6" type="ORF">ACFFGG_16635</name>
</gene>
<keyword evidence="1" id="KW-0805">Transcription regulation</keyword>
<keyword evidence="3" id="KW-0804">Transcription</keyword>
<dbReference type="Pfam" id="PF09339">
    <property type="entry name" value="HTH_IclR"/>
    <property type="match status" value="1"/>
</dbReference>
<feature type="domain" description="HTH iclR-type" evidence="4">
    <location>
        <begin position="11"/>
        <end position="73"/>
    </location>
</feature>
<dbReference type="Gene3D" id="1.10.10.10">
    <property type="entry name" value="Winged helix-like DNA-binding domain superfamily/Winged helix DNA-binding domain"/>
    <property type="match status" value="1"/>
</dbReference>
<dbReference type="PROSITE" id="PS51077">
    <property type="entry name" value="HTH_ICLR"/>
    <property type="match status" value="1"/>
</dbReference>
<dbReference type="InterPro" id="IPR050707">
    <property type="entry name" value="HTH_MetabolicPath_Reg"/>
</dbReference>